<feature type="domain" description="Glycoside hydrolase family 20 catalytic" evidence="9">
    <location>
        <begin position="219"/>
        <end position="558"/>
    </location>
</feature>
<dbReference type="SUPFAM" id="SSF55545">
    <property type="entry name" value="beta-N-acetylhexosaminidase-like domain"/>
    <property type="match status" value="1"/>
</dbReference>
<accession>Q2G5M0</accession>
<keyword evidence="12" id="KW-1185">Reference proteome</keyword>
<dbReference type="InterPro" id="IPR015882">
    <property type="entry name" value="HEX_bac_N"/>
</dbReference>
<dbReference type="EC" id="3.2.1.52" evidence="3"/>
<name>Q2G5M0_NOVAD</name>
<dbReference type="Pfam" id="PF02838">
    <property type="entry name" value="Glyco_hydro_20b"/>
    <property type="match status" value="1"/>
</dbReference>
<evidence type="ECO:0000313" key="11">
    <source>
        <dbReference type="EMBL" id="ABD26853.1"/>
    </source>
</evidence>
<dbReference type="CDD" id="cd06563">
    <property type="entry name" value="GH20_chitobiase-like"/>
    <property type="match status" value="1"/>
</dbReference>
<dbReference type="PANTHER" id="PTHR22600">
    <property type="entry name" value="BETA-HEXOSAMINIDASE"/>
    <property type="match status" value="1"/>
</dbReference>
<evidence type="ECO:0000256" key="3">
    <source>
        <dbReference type="ARBA" id="ARBA00012663"/>
    </source>
</evidence>
<dbReference type="Gene3D" id="3.30.379.10">
    <property type="entry name" value="Chitobiase/beta-hexosaminidase domain 2-like"/>
    <property type="match status" value="1"/>
</dbReference>
<comment type="similarity">
    <text evidence="2">Belongs to the glycosyl hydrolase 20 family.</text>
</comment>
<sequence length="821" mass="87908">MTLDWILRRHHITYSIPIMELDMAQAVRSGGFGPFSDSAGRSGVLQGDPMKPSMLNPAHLAAVPFAIAALASGAGITSAQASARSGTDLPLIPMPASVVAGQGALRIGADTPVVAASGDAGAERAARFLAERAKAQRGLSLATASMASGPAIRFVRDNAIAGEEAYRLTVTAKGATVAASGDRGMIWGAATLVQLLSPDGRTGQPVQVPAMTIEDAPRYSWRGLMMDVARHFQPIETLYPVVDAMAEQKLNVLHLHLSDDQGWRVEIKRYPKLTEIGAWRTPPSAGEPTAAKVGGFYTQEQLKALVAYAGARGITVVPEIDMPGHAQAAVAAYPEEVGVLGDRPQVGHDWGVNPWLFSPSEGSMTFIRNVLDELVEVFPSPFIHVGGDEAVKDQWQRSPEVQAQMAALGLKTENQLQGWMIAELGKHLATKGRRLIGWDEILEGDVPTSASVMSWRGEKGAVEAANKGHDVVLSPAPDLYLDNLQSDRSDEPPGRIGIRTLEQVYRYEPTPSGIAPERLKHVLGAQANAWSEYLATAKQKEHAIFPRLSAVAEVTWTAPARRDWKSFVARLEPQMLRYSREGIAAADSAFAVNFRMKESRGEALRGGRLTLAMDTQAGAGTIRFGAGRKIYQGPVTIKVGSKVEAAAWLADGRTAAAPRTFDATRTALLTASASDLAACPKGALGLRVPLVSGQVEDAPAFNVNIFDTCTQWIDAPLGSARGATFEVARLPRHYGLAHEASALREHYAVTEHGELVVRRGGCEGAVLATFPLPDPKSAPNRLRFAAPVDAKQGDGALCMQFTSPLYDPFYAIEKVVLEDSQ</sequence>
<dbReference type="HOGENOM" id="CLU_007082_1_1_5"/>
<dbReference type="InterPro" id="IPR015883">
    <property type="entry name" value="Glyco_hydro_20_cat"/>
</dbReference>
<dbReference type="STRING" id="279238.Saro_2417"/>
<dbReference type="Proteomes" id="UP000009134">
    <property type="component" value="Chromosome"/>
</dbReference>
<keyword evidence="4 11" id="KW-0378">Hydrolase</keyword>
<dbReference type="PANTHER" id="PTHR22600:SF57">
    <property type="entry name" value="BETA-N-ACETYLHEXOSAMINIDASE"/>
    <property type="match status" value="1"/>
</dbReference>
<dbReference type="KEGG" id="nar:Saro_2417"/>
<dbReference type="GO" id="GO:0005975">
    <property type="term" value="P:carbohydrate metabolic process"/>
    <property type="evidence" value="ECO:0007669"/>
    <property type="project" value="InterPro"/>
</dbReference>
<evidence type="ECO:0000259" key="9">
    <source>
        <dbReference type="Pfam" id="PF00728"/>
    </source>
</evidence>
<evidence type="ECO:0000256" key="2">
    <source>
        <dbReference type="ARBA" id="ARBA00006285"/>
    </source>
</evidence>
<evidence type="ECO:0000256" key="5">
    <source>
        <dbReference type="ARBA" id="ARBA00023295"/>
    </source>
</evidence>
<feature type="active site" description="Proton donor" evidence="8">
    <location>
        <position position="389"/>
    </location>
</feature>
<reference evidence="12" key="1">
    <citation type="submission" date="2006-01" db="EMBL/GenBank/DDBJ databases">
        <title>Complete sequence of Novosphingobium aromaticivorans DSM 12444.</title>
        <authorList>
            <consortium name="US DOE Joint Genome Institute"/>
            <person name="Copeland A."/>
            <person name="Lucas S."/>
            <person name="Lapidus A."/>
            <person name="Barry K."/>
            <person name="Detter J.C."/>
            <person name="Glavina T."/>
            <person name="Hammon N."/>
            <person name="Israni S."/>
            <person name="Pitluck S."/>
            <person name="Chain P."/>
            <person name="Malfatti S."/>
            <person name="Shin M."/>
            <person name="Vergez L."/>
            <person name="Schmutz J."/>
            <person name="Larimer F."/>
            <person name="Land M."/>
            <person name="Kyrpides N."/>
            <person name="Ivanova N."/>
            <person name="Fredrickson J."/>
            <person name="Balkwill D."/>
            <person name="Romine M.F."/>
            <person name="Richardson P."/>
        </authorList>
    </citation>
    <scope>NUCLEOTIDE SEQUENCE [LARGE SCALE GENOMIC DNA]</scope>
    <source>
        <strain evidence="12">ATCC 700278 / DSM 12444 / CCUG 56034 / CIP 105152 / NBRC 16084 / F199</strain>
    </source>
</reference>
<evidence type="ECO:0000256" key="4">
    <source>
        <dbReference type="ARBA" id="ARBA00022801"/>
    </source>
</evidence>
<gene>
    <name evidence="11" type="ordered locus">Saro_2417</name>
</gene>
<dbReference type="GO" id="GO:0016020">
    <property type="term" value="C:membrane"/>
    <property type="evidence" value="ECO:0007669"/>
    <property type="project" value="TreeGrafter"/>
</dbReference>
<keyword evidence="5 11" id="KW-0326">Glycosidase</keyword>
<dbReference type="InterPro" id="IPR029018">
    <property type="entry name" value="Hex-like_dom2"/>
</dbReference>
<dbReference type="Gene3D" id="3.20.20.80">
    <property type="entry name" value="Glycosidases"/>
    <property type="match status" value="1"/>
</dbReference>
<dbReference type="GO" id="GO:0030203">
    <property type="term" value="P:glycosaminoglycan metabolic process"/>
    <property type="evidence" value="ECO:0007669"/>
    <property type="project" value="TreeGrafter"/>
</dbReference>
<evidence type="ECO:0000313" key="12">
    <source>
        <dbReference type="Proteomes" id="UP000009134"/>
    </source>
</evidence>
<dbReference type="PRINTS" id="PR00738">
    <property type="entry name" value="GLHYDRLASE20"/>
</dbReference>
<dbReference type="CAZy" id="GH20">
    <property type="family name" value="Glycoside Hydrolase Family 20"/>
</dbReference>
<evidence type="ECO:0000256" key="6">
    <source>
        <dbReference type="ARBA" id="ARBA00030512"/>
    </source>
</evidence>
<dbReference type="InterPro" id="IPR017853">
    <property type="entry name" value="GH"/>
</dbReference>
<dbReference type="InterPro" id="IPR025705">
    <property type="entry name" value="Beta_hexosaminidase_sua/sub"/>
</dbReference>
<evidence type="ECO:0000256" key="1">
    <source>
        <dbReference type="ARBA" id="ARBA00001231"/>
    </source>
</evidence>
<protein>
    <recommendedName>
        <fullName evidence="3">beta-N-acetylhexosaminidase</fullName>
        <ecNumber evidence="3">3.2.1.52</ecNumber>
    </recommendedName>
    <alternativeName>
        <fullName evidence="6">Beta-N-acetylhexosaminidase</fullName>
    </alternativeName>
    <alternativeName>
        <fullName evidence="7">N-acetyl-beta-glucosaminidase</fullName>
    </alternativeName>
</protein>
<feature type="domain" description="Beta-hexosaminidase bacterial type N-terminal" evidence="10">
    <location>
        <begin position="90"/>
        <end position="216"/>
    </location>
</feature>
<evidence type="ECO:0000256" key="7">
    <source>
        <dbReference type="ARBA" id="ARBA00033000"/>
    </source>
</evidence>
<evidence type="ECO:0000259" key="10">
    <source>
        <dbReference type="Pfam" id="PF02838"/>
    </source>
</evidence>
<dbReference type="eggNOG" id="COG3525">
    <property type="taxonomic scope" value="Bacteria"/>
</dbReference>
<dbReference type="SUPFAM" id="SSF51445">
    <property type="entry name" value="(Trans)glycosidases"/>
    <property type="match status" value="1"/>
</dbReference>
<organism evidence="11 12">
    <name type="scientific">Novosphingobium aromaticivorans (strain ATCC 700278 / DSM 12444 / CCUG 56034 / CIP 105152 / NBRC 16084 / F199)</name>
    <dbReference type="NCBI Taxonomy" id="279238"/>
    <lineage>
        <taxon>Bacteria</taxon>
        <taxon>Pseudomonadati</taxon>
        <taxon>Pseudomonadota</taxon>
        <taxon>Alphaproteobacteria</taxon>
        <taxon>Sphingomonadales</taxon>
        <taxon>Sphingomonadaceae</taxon>
        <taxon>Novosphingobium</taxon>
    </lineage>
</organism>
<dbReference type="Pfam" id="PF00728">
    <property type="entry name" value="Glyco_hydro_20"/>
    <property type="match status" value="1"/>
</dbReference>
<comment type="catalytic activity">
    <reaction evidence="1">
        <text>Hydrolysis of terminal non-reducing N-acetyl-D-hexosamine residues in N-acetyl-beta-D-hexosaminides.</text>
        <dbReference type="EC" id="3.2.1.52"/>
    </reaction>
</comment>
<dbReference type="EMBL" id="CP000248">
    <property type="protein sequence ID" value="ABD26853.1"/>
    <property type="molecule type" value="Genomic_DNA"/>
</dbReference>
<evidence type="ECO:0000256" key="8">
    <source>
        <dbReference type="PIRSR" id="PIRSR625705-1"/>
    </source>
</evidence>
<dbReference type="AlphaFoldDB" id="Q2G5M0"/>
<proteinExistence type="inferred from homology"/>
<dbReference type="GO" id="GO:0004563">
    <property type="term" value="F:beta-N-acetylhexosaminidase activity"/>
    <property type="evidence" value="ECO:0007669"/>
    <property type="project" value="UniProtKB-EC"/>
</dbReference>